<dbReference type="NCBIfam" id="NF005559">
    <property type="entry name" value="PRK07231.1"/>
    <property type="match status" value="1"/>
</dbReference>
<protein>
    <recommendedName>
        <fullName evidence="5">Secoisolariciresinol dehydrogenase</fullName>
    </recommendedName>
</protein>
<dbReference type="PRINTS" id="PR00081">
    <property type="entry name" value="GDHRDH"/>
</dbReference>
<dbReference type="GO" id="GO:0016491">
    <property type="term" value="F:oxidoreductase activity"/>
    <property type="evidence" value="ECO:0007669"/>
    <property type="project" value="UniProtKB-KW"/>
</dbReference>
<gene>
    <name evidence="3" type="ORF">SLEP1_g46728</name>
</gene>
<dbReference type="PANTHER" id="PTHR43180">
    <property type="entry name" value="3-OXOACYL-(ACYL-CARRIER-PROTEIN) REDUCTASE (AFU_ORTHOLOGUE AFUA_6G11210)"/>
    <property type="match status" value="1"/>
</dbReference>
<dbReference type="PANTHER" id="PTHR43180:SF81">
    <property type="entry name" value="SHORT CHAIN ALCOHOL DEHYDROGENASE"/>
    <property type="match status" value="1"/>
</dbReference>
<evidence type="ECO:0000256" key="1">
    <source>
        <dbReference type="ARBA" id="ARBA00006484"/>
    </source>
</evidence>
<comment type="caution">
    <text evidence="3">The sequence shown here is derived from an EMBL/GenBank/DDBJ whole genome shotgun (WGS) entry which is preliminary data.</text>
</comment>
<evidence type="ECO:0000313" key="4">
    <source>
        <dbReference type="Proteomes" id="UP001054252"/>
    </source>
</evidence>
<name>A0AAV5LPZ7_9ROSI</name>
<proteinExistence type="inferred from homology"/>
<comment type="similarity">
    <text evidence="1">Belongs to the short-chain dehydrogenases/reductases (SDR) family.</text>
</comment>
<dbReference type="Gene3D" id="3.40.50.720">
    <property type="entry name" value="NAD(P)-binding Rossmann-like Domain"/>
    <property type="match status" value="1"/>
</dbReference>
<keyword evidence="4" id="KW-1185">Reference proteome</keyword>
<dbReference type="Proteomes" id="UP001054252">
    <property type="component" value="Unassembled WGS sequence"/>
</dbReference>
<organism evidence="3 4">
    <name type="scientific">Rubroshorea leprosula</name>
    <dbReference type="NCBI Taxonomy" id="152421"/>
    <lineage>
        <taxon>Eukaryota</taxon>
        <taxon>Viridiplantae</taxon>
        <taxon>Streptophyta</taxon>
        <taxon>Embryophyta</taxon>
        <taxon>Tracheophyta</taxon>
        <taxon>Spermatophyta</taxon>
        <taxon>Magnoliopsida</taxon>
        <taxon>eudicotyledons</taxon>
        <taxon>Gunneridae</taxon>
        <taxon>Pentapetalae</taxon>
        <taxon>rosids</taxon>
        <taxon>malvids</taxon>
        <taxon>Malvales</taxon>
        <taxon>Dipterocarpaceae</taxon>
        <taxon>Rubroshorea</taxon>
    </lineage>
</organism>
<evidence type="ECO:0000313" key="3">
    <source>
        <dbReference type="EMBL" id="GKV38868.1"/>
    </source>
</evidence>
<dbReference type="InterPro" id="IPR036291">
    <property type="entry name" value="NAD(P)-bd_dom_sf"/>
</dbReference>
<keyword evidence="2" id="KW-0560">Oxidoreductase</keyword>
<dbReference type="InterPro" id="IPR002347">
    <property type="entry name" value="SDR_fam"/>
</dbReference>
<dbReference type="Pfam" id="PF13561">
    <property type="entry name" value="adh_short_C2"/>
    <property type="match status" value="1"/>
</dbReference>
<evidence type="ECO:0000256" key="2">
    <source>
        <dbReference type="ARBA" id="ARBA00023002"/>
    </source>
</evidence>
<dbReference type="EMBL" id="BPVZ01000131">
    <property type="protein sequence ID" value="GKV38868.1"/>
    <property type="molecule type" value="Genomic_DNA"/>
</dbReference>
<reference evidence="3 4" key="1">
    <citation type="journal article" date="2021" name="Commun. Biol.">
        <title>The genome of Shorea leprosula (Dipterocarpaceae) highlights the ecological relevance of drought in aseasonal tropical rainforests.</title>
        <authorList>
            <person name="Ng K.K.S."/>
            <person name="Kobayashi M.J."/>
            <person name="Fawcett J.A."/>
            <person name="Hatakeyama M."/>
            <person name="Paape T."/>
            <person name="Ng C.H."/>
            <person name="Ang C.C."/>
            <person name="Tnah L.H."/>
            <person name="Lee C.T."/>
            <person name="Nishiyama T."/>
            <person name="Sese J."/>
            <person name="O'Brien M.J."/>
            <person name="Copetti D."/>
            <person name="Mohd Noor M.I."/>
            <person name="Ong R.C."/>
            <person name="Putra M."/>
            <person name="Sireger I.Z."/>
            <person name="Indrioko S."/>
            <person name="Kosugi Y."/>
            <person name="Izuno A."/>
            <person name="Isagi Y."/>
            <person name="Lee S.L."/>
            <person name="Shimizu K.K."/>
        </authorList>
    </citation>
    <scope>NUCLEOTIDE SEQUENCE [LARGE SCALE GENOMIC DNA]</scope>
    <source>
        <strain evidence="3">214</strain>
    </source>
</reference>
<dbReference type="SUPFAM" id="SSF51735">
    <property type="entry name" value="NAD(P)-binding Rossmann-fold domains"/>
    <property type="match status" value="1"/>
</dbReference>
<dbReference type="PRINTS" id="PR00080">
    <property type="entry name" value="SDRFAMILY"/>
</dbReference>
<accession>A0AAV5LPZ7</accession>
<sequence>MSAQTEGRRLEGKVALITGGARGIGETAARLFVKHGAKVLIADIQDELGHSVCQELQTPDRVNYVHCDVTSESDVQHAVDLAVSLYGKLDIMFNNAGICGSSNTIFDSNNETFKKVMEVVAFGGYLGAKHAARVMVPAKKGCILFTASSVTECFGFGMHEYVMAKCAIVGFAKNLAVELGQYGIRVNCISPFAVATPLMTERFGLTKEKADEVIGSSATLKETALEPEDIAQTALYLASDESKYVSGINLVVDGGYGLTNPTFPMAIKSILFP</sequence>
<dbReference type="FunFam" id="3.40.50.720:FF:000084">
    <property type="entry name" value="Short-chain dehydrogenase reductase"/>
    <property type="match status" value="1"/>
</dbReference>
<dbReference type="AlphaFoldDB" id="A0AAV5LPZ7"/>
<evidence type="ECO:0008006" key="5">
    <source>
        <dbReference type="Google" id="ProtNLM"/>
    </source>
</evidence>